<comment type="caution">
    <text evidence="2">The sequence shown here is derived from an EMBL/GenBank/DDBJ whole genome shotgun (WGS) entry which is preliminary data.</text>
</comment>
<dbReference type="EMBL" id="NUDL01000042">
    <property type="protein sequence ID" value="PEM55352.1"/>
    <property type="molecule type" value="Genomic_DNA"/>
</dbReference>
<dbReference type="AlphaFoldDB" id="A0A2B5XSW2"/>
<accession>A0A2B5XSW2</accession>
<dbReference type="Pfam" id="PF26160">
    <property type="entry name" value="YqzN_YkzM"/>
    <property type="match status" value="1"/>
</dbReference>
<reference evidence="2 3" key="1">
    <citation type="submission" date="2017-09" db="EMBL/GenBank/DDBJ databases">
        <title>Large-scale bioinformatics analysis of Bacillus genomes uncovers conserved roles of natural products in bacterial physiology.</title>
        <authorList>
            <consortium name="Agbiome Team Llc"/>
            <person name="Bleich R.M."/>
            <person name="Grubbs K.J."/>
            <person name="Santa Maria K.C."/>
            <person name="Allen S.E."/>
            <person name="Farag S."/>
            <person name="Shank E.A."/>
            <person name="Bowers A."/>
        </authorList>
    </citation>
    <scope>NUCLEOTIDE SEQUENCE [LARGE SCALE GENOMIC DNA]</scope>
    <source>
        <strain evidence="2 3">AFS010764</strain>
    </source>
</reference>
<dbReference type="RefSeq" id="WP_088046727.1">
    <property type="nucleotide sequence ID" value="NZ_JAOPSB010000039.1"/>
</dbReference>
<dbReference type="InterPro" id="IPR058869">
    <property type="entry name" value="YqzN_YkzM"/>
</dbReference>
<gene>
    <name evidence="2" type="ORF">CN611_14680</name>
</gene>
<feature type="domain" description="YqzN/YkzM" evidence="1">
    <location>
        <begin position="14"/>
        <end position="61"/>
    </location>
</feature>
<proteinExistence type="predicted"/>
<evidence type="ECO:0000313" key="3">
    <source>
        <dbReference type="Proteomes" id="UP000220621"/>
    </source>
</evidence>
<dbReference type="Proteomes" id="UP000220621">
    <property type="component" value="Unassembled WGS sequence"/>
</dbReference>
<evidence type="ECO:0000313" key="2">
    <source>
        <dbReference type="EMBL" id="PEM55352.1"/>
    </source>
</evidence>
<name>A0A2B5XSW2_9BACI</name>
<evidence type="ECO:0000259" key="1">
    <source>
        <dbReference type="Pfam" id="PF26160"/>
    </source>
</evidence>
<protein>
    <recommendedName>
        <fullName evidence="1">YqzN/YkzM domain-containing protein</fullName>
    </recommendedName>
</protein>
<sequence length="63" mass="6986">MASKEEKQAAPVVLYPVKEVVEKAEELFHVPNYVAGAALSDLEEVDVNTAQKKITAFLNREVK</sequence>
<organism evidence="2 3">
    <name type="scientific">Bacillus wiedmannii</name>
    <dbReference type="NCBI Taxonomy" id="1890302"/>
    <lineage>
        <taxon>Bacteria</taxon>
        <taxon>Bacillati</taxon>
        <taxon>Bacillota</taxon>
        <taxon>Bacilli</taxon>
        <taxon>Bacillales</taxon>
        <taxon>Bacillaceae</taxon>
        <taxon>Bacillus</taxon>
        <taxon>Bacillus cereus group</taxon>
    </lineage>
</organism>